<name>D3V752_XENBS</name>
<dbReference type="EMBL" id="FN667741">
    <property type="protein sequence ID" value="CBJ83481.1"/>
    <property type="molecule type" value="Genomic_DNA"/>
</dbReference>
<organism evidence="1 2">
    <name type="scientific">Xenorhabdus bovienii (strain SS-2004)</name>
    <name type="common">Xenorhabdus nematophila subsp. bovienii</name>
    <dbReference type="NCBI Taxonomy" id="406818"/>
    <lineage>
        <taxon>Bacteria</taxon>
        <taxon>Pseudomonadati</taxon>
        <taxon>Pseudomonadota</taxon>
        <taxon>Gammaproteobacteria</taxon>
        <taxon>Enterobacterales</taxon>
        <taxon>Morganellaceae</taxon>
        <taxon>Xenorhabdus</taxon>
    </lineage>
</organism>
<proteinExistence type="predicted"/>
<gene>
    <name evidence="1" type="ordered locus">XBJ1_4378</name>
</gene>
<dbReference type="KEGG" id="xbo:XBJ1_4378"/>
<dbReference type="AlphaFoldDB" id="D3V752"/>
<accession>D3V752</accession>
<reference evidence="1" key="1">
    <citation type="journal article" date="2011" name="PLoS ONE">
        <title>The entomopathogenic bacterial endosymbionts xenorhabdus and photorhabdus: convergent lifestyles from divergent genomes.</title>
        <authorList>
            <person name="Chaston J.M."/>
            <person name="Suen G."/>
            <person name="Tucker S.L."/>
            <person name="Andersen A.W."/>
            <person name="Bhasin A."/>
            <person name="Bode E."/>
            <person name="Bode H.B."/>
            <person name="Brachmann A.O."/>
            <person name="Cowles C.E."/>
            <person name="Cowles K.N."/>
            <person name="Darby C."/>
            <person name="de Leon L."/>
            <person name="Drace K."/>
            <person name="Du Z."/>
            <person name="Givaudan A."/>
            <person name="Herbert Tran E.E."/>
            <person name="Jewell K.A."/>
            <person name="Knack J.J."/>
            <person name="Krasomil-Osterfeld K.C."/>
            <person name="Kukor R."/>
            <person name="Lanois A."/>
            <person name="Latreille P."/>
            <person name="Leimgruber N.K."/>
            <person name="Lipke C.M."/>
            <person name="Liu R."/>
            <person name="Lu X."/>
            <person name="Martens E.C."/>
            <person name="Marri P.R."/>
            <person name="Medigue C."/>
            <person name="Menard M.L."/>
            <person name="Miller N.M."/>
            <person name="Morales-Soto N."/>
            <person name="Norton S."/>
            <person name="Ogier J.C."/>
            <person name="Orchard S.S."/>
            <person name="Park D."/>
            <person name="Park Y."/>
            <person name="Qurollo B.A."/>
            <person name="Sugar D.R."/>
            <person name="Richards G.R."/>
            <person name="Rouy Z."/>
            <person name="Slominski B."/>
            <person name="Slominski K."/>
            <person name="Snyder H."/>
            <person name="Tjaden B.C."/>
            <person name="van der Hoeven R."/>
            <person name="Welch R.D."/>
            <person name="Wheeler C."/>
            <person name="Xiang B."/>
            <person name="Barbazuk B."/>
            <person name="Gaudriault S."/>
            <person name="Goodner B."/>
            <person name="Slater S.C."/>
            <person name="Forst S."/>
            <person name="Goldman B.S."/>
            <person name="Goodrich-Blair H."/>
        </authorList>
    </citation>
    <scope>NUCLEOTIDE SEQUENCE [LARGE SCALE GENOMIC DNA]</scope>
    <source>
        <strain evidence="1">SS-2004</strain>
    </source>
</reference>
<sequence>MQGRRKCKLKLCEISRSASDNSSHKIIDAISQIATISIHDYVNLVPTY</sequence>
<evidence type="ECO:0000313" key="2">
    <source>
        <dbReference type="Proteomes" id="UP000002045"/>
    </source>
</evidence>
<protein>
    <submittedName>
        <fullName evidence="1">Uncharacterized protein</fullName>
    </submittedName>
</protein>
<evidence type="ECO:0000313" key="1">
    <source>
        <dbReference type="EMBL" id="CBJ83481.1"/>
    </source>
</evidence>
<dbReference type="Proteomes" id="UP000002045">
    <property type="component" value="Chromosome"/>
</dbReference>
<dbReference type="HOGENOM" id="CLU_3159414_0_0_6"/>